<proteinExistence type="predicted"/>
<organism evidence="1 2">
    <name type="scientific">Prevotella intermedia</name>
    <dbReference type="NCBI Taxonomy" id="28131"/>
    <lineage>
        <taxon>Bacteria</taxon>
        <taxon>Pseudomonadati</taxon>
        <taxon>Bacteroidota</taxon>
        <taxon>Bacteroidia</taxon>
        <taxon>Bacteroidales</taxon>
        <taxon>Prevotellaceae</taxon>
        <taxon>Prevotella</taxon>
    </lineage>
</organism>
<protein>
    <submittedName>
        <fullName evidence="1">Uncharacterized protein</fullName>
    </submittedName>
</protein>
<evidence type="ECO:0000313" key="1">
    <source>
        <dbReference type="EMBL" id="RRF87368.1"/>
    </source>
</evidence>
<sequence length="102" mass="11460">MTLRKRLFCNAKPTLLPCKIAAFGTQNNRFCNALINNKLHDSYACEKCLHFCNLLFAHKTPLIPNTSIQKRAALFVTALDELAKEGYSFAQCLSNCFVSLLC</sequence>
<gene>
    <name evidence="1" type="ORF">D2S45_05850</name>
</gene>
<dbReference type="Proteomes" id="UP000283868">
    <property type="component" value="Unassembled WGS sequence"/>
</dbReference>
<dbReference type="AlphaFoldDB" id="A0A3R7XY64"/>
<accession>A0A3R7XY64</accession>
<evidence type="ECO:0000313" key="2">
    <source>
        <dbReference type="Proteomes" id="UP000283868"/>
    </source>
</evidence>
<keyword evidence="2" id="KW-1185">Reference proteome</keyword>
<dbReference type="EMBL" id="QXEN01000007">
    <property type="protein sequence ID" value="RRF87368.1"/>
    <property type="molecule type" value="Genomic_DNA"/>
</dbReference>
<comment type="caution">
    <text evidence="1">The sequence shown here is derived from an EMBL/GenBank/DDBJ whole genome shotgun (WGS) entry which is preliminary data.</text>
</comment>
<name>A0A3R7XY64_PREIN</name>
<reference evidence="1 2" key="1">
    <citation type="submission" date="2018-08" db="EMBL/GenBank/DDBJ databases">
        <title>Comparative analysis of Prevotella intermedia strains.</title>
        <authorList>
            <person name="Moon J.-H."/>
            <person name="Lee J.-H."/>
        </authorList>
    </citation>
    <scope>NUCLEOTIDE SEQUENCE [LARGE SCALE GENOMIC DNA]</scope>
    <source>
        <strain evidence="1 2">ATCC 15033</strain>
    </source>
</reference>